<dbReference type="RefSeq" id="WP_073715790.1">
    <property type="nucleotide sequence ID" value="NZ_MQVR01000008.1"/>
</dbReference>
<dbReference type="Gene3D" id="3.10.310.50">
    <property type="match status" value="1"/>
</dbReference>
<sequence>MKKFVTTLAGGAIGLLVVLPGAAAIASSAPLAPPLTAPIEAPERLPERITDRAGVLSPDQKAKLTKGISELQSKHQSDLWVVFVNSFDGMSPESWTKQTAQASGLGTDQYLLTIAVKDRAYYLARAAESKLSASQLTSIGNADVRAALSRNDWAGAVSAASSGIDNALTPGLPVLPVAAVGVGGIALAGYGISRARKRGKERQQRATTLKGLAQQAGAALVDVDDAIRGARDELGFAQAEFGLQQTEEFTKSLTAAEKLLAQAFAIQKHLDDPATQLPEAEVMDRFREILDLTDEAKDNVHAHLQQFSQMRDMQSRVEQVLAEMSTRETEVRSRLEGSRSILATLSNRYPDRALASFLGNPERARGFLDTAKQAIAAGQDRVTKNDRASAVVQARLAEGAIGQAAELLEAVNRADKELAHAAKQLPAAIASISSDLQDADRLLSNKGELAAERKAAQAAISQGHEAQRNGDPVGALAALSQAEDAIDRALEPYRTAEEQQVRAKRNLADRLGQLDSRLRNLDGLLHTHRARVGPRARSMFTEAVDLSERAHDLAENDPVQAVQAASLGLQKVDAATRIAQADLNSGANLGGPWRDPAMPPGWDPDEWHGYGGRNRSGTSDVLGTIIAGQVLGNILGGMLGGGGHRGGGGFGGGFGGGGFGGGGGGFGGGFGGGGGRF</sequence>
<feature type="domain" description="TPM" evidence="3">
    <location>
        <begin position="49"/>
        <end position="165"/>
    </location>
</feature>
<protein>
    <recommendedName>
        <fullName evidence="3">TPM domain-containing protein</fullName>
    </recommendedName>
</protein>
<evidence type="ECO:0000256" key="1">
    <source>
        <dbReference type="SAM" id="Phobius"/>
    </source>
</evidence>
<organism evidence="4 5">
    <name type="scientific">Bowdeniella nasicola</name>
    <dbReference type="NCBI Taxonomy" id="208480"/>
    <lineage>
        <taxon>Bacteria</taxon>
        <taxon>Bacillati</taxon>
        <taxon>Actinomycetota</taxon>
        <taxon>Actinomycetes</taxon>
        <taxon>Actinomycetales</taxon>
        <taxon>Actinomycetaceae</taxon>
        <taxon>Bowdeniella</taxon>
    </lineage>
</organism>
<dbReference type="Proteomes" id="UP000185628">
    <property type="component" value="Unassembled WGS sequence"/>
</dbReference>
<keyword evidence="1" id="KW-1133">Transmembrane helix</keyword>
<keyword evidence="1" id="KW-0812">Transmembrane</keyword>
<evidence type="ECO:0000313" key="5">
    <source>
        <dbReference type="Proteomes" id="UP000185628"/>
    </source>
</evidence>
<evidence type="ECO:0000313" key="4">
    <source>
        <dbReference type="EMBL" id="OKL54743.1"/>
    </source>
</evidence>
<feature type="chain" id="PRO_5039661182" description="TPM domain-containing protein" evidence="2">
    <location>
        <begin position="24"/>
        <end position="677"/>
    </location>
</feature>
<dbReference type="InterPro" id="IPR007621">
    <property type="entry name" value="TPM_dom"/>
</dbReference>
<dbReference type="Pfam" id="PF04536">
    <property type="entry name" value="TPM_phosphatase"/>
    <property type="match status" value="1"/>
</dbReference>
<gene>
    <name evidence="4" type="ORF">BSZ39_02330</name>
</gene>
<keyword evidence="1" id="KW-0472">Membrane</keyword>
<keyword evidence="5" id="KW-1185">Reference proteome</keyword>
<comment type="caution">
    <text evidence="4">The sequence shown here is derived from an EMBL/GenBank/DDBJ whole genome shotgun (WGS) entry which is preliminary data.</text>
</comment>
<dbReference type="EMBL" id="MQVR01000008">
    <property type="protein sequence ID" value="OKL54743.1"/>
    <property type="molecule type" value="Genomic_DNA"/>
</dbReference>
<accession>A0A1Q5Q4M7</accession>
<feature type="transmembrane region" description="Helical" evidence="1">
    <location>
        <begin position="171"/>
        <end position="192"/>
    </location>
</feature>
<proteinExistence type="predicted"/>
<evidence type="ECO:0000256" key="2">
    <source>
        <dbReference type="SAM" id="SignalP"/>
    </source>
</evidence>
<name>A0A1Q5Q4M7_9ACTO</name>
<feature type="signal peptide" evidence="2">
    <location>
        <begin position="1"/>
        <end position="23"/>
    </location>
</feature>
<dbReference type="AlphaFoldDB" id="A0A1Q5Q4M7"/>
<evidence type="ECO:0000259" key="3">
    <source>
        <dbReference type="Pfam" id="PF04536"/>
    </source>
</evidence>
<keyword evidence="2" id="KW-0732">Signal</keyword>
<reference evidence="5" key="1">
    <citation type="submission" date="2016-12" db="EMBL/GenBank/DDBJ databases">
        <authorList>
            <person name="Meng X."/>
        </authorList>
    </citation>
    <scope>NUCLEOTIDE SEQUENCE [LARGE SCALE GENOMIC DNA]</scope>
    <source>
        <strain evidence="5">DSM 19116</strain>
    </source>
</reference>